<keyword evidence="3" id="KW-0804">Transcription</keyword>
<dbReference type="Pfam" id="PF09339">
    <property type="entry name" value="HTH_IclR"/>
    <property type="match status" value="1"/>
</dbReference>
<evidence type="ECO:0000256" key="2">
    <source>
        <dbReference type="ARBA" id="ARBA00023125"/>
    </source>
</evidence>
<dbReference type="Pfam" id="PF01614">
    <property type="entry name" value="IclR_C"/>
    <property type="match status" value="1"/>
</dbReference>
<dbReference type="GO" id="GO:0045892">
    <property type="term" value="P:negative regulation of DNA-templated transcription"/>
    <property type="evidence" value="ECO:0007669"/>
    <property type="project" value="TreeGrafter"/>
</dbReference>
<keyword evidence="7" id="KW-1185">Reference proteome</keyword>
<dbReference type="SUPFAM" id="SSF46785">
    <property type="entry name" value="Winged helix' DNA-binding domain"/>
    <property type="match status" value="1"/>
</dbReference>
<proteinExistence type="predicted"/>
<dbReference type="PROSITE" id="PS51078">
    <property type="entry name" value="ICLR_ED"/>
    <property type="match status" value="1"/>
</dbReference>
<dbReference type="EMBL" id="BONU01000018">
    <property type="protein sequence ID" value="GIG74497.1"/>
    <property type="molecule type" value="Genomic_DNA"/>
</dbReference>
<dbReference type="InterPro" id="IPR005471">
    <property type="entry name" value="Tscrpt_reg_IclR_N"/>
</dbReference>
<name>A0A8J3LMN1_9ACTN</name>
<accession>A0A8J3LMN1</accession>
<dbReference type="InterPro" id="IPR029016">
    <property type="entry name" value="GAF-like_dom_sf"/>
</dbReference>
<dbReference type="AlphaFoldDB" id="A0A8J3LMN1"/>
<dbReference type="InterPro" id="IPR014757">
    <property type="entry name" value="Tscrpt_reg_IclR_C"/>
</dbReference>
<keyword evidence="2" id="KW-0238">DNA-binding</keyword>
<dbReference type="InterPro" id="IPR036390">
    <property type="entry name" value="WH_DNA-bd_sf"/>
</dbReference>
<dbReference type="Gene3D" id="1.10.10.10">
    <property type="entry name" value="Winged helix-like DNA-binding domain superfamily/Winged helix DNA-binding domain"/>
    <property type="match status" value="1"/>
</dbReference>
<dbReference type="PROSITE" id="PS51077">
    <property type="entry name" value="HTH_ICLR"/>
    <property type="match status" value="1"/>
</dbReference>
<evidence type="ECO:0000259" key="5">
    <source>
        <dbReference type="PROSITE" id="PS51078"/>
    </source>
</evidence>
<feature type="domain" description="IclR-ED" evidence="5">
    <location>
        <begin position="72"/>
        <end position="254"/>
    </location>
</feature>
<protein>
    <submittedName>
        <fullName evidence="6">IclR family transcriptional regulator</fullName>
    </submittedName>
</protein>
<organism evidence="6 7">
    <name type="scientific">Planosporangium flavigriseum</name>
    <dbReference type="NCBI Taxonomy" id="373681"/>
    <lineage>
        <taxon>Bacteria</taxon>
        <taxon>Bacillati</taxon>
        <taxon>Actinomycetota</taxon>
        <taxon>Actinomycetes</taxon>
        <taxon>Micromonosporales</taxon>
        <taxon>Micromonosporaceae</taxon>
        <taxon>Planosporangium</taxon>
    </lineage>
</organism>
<dbReference type="PANTHER" id="PTHR30136:SF35">
    <property type="entry name" value="HTH-TYPE TRANSCRIPTIONAL REGULATOR RV1719"/>
    <property type="match status" value="1"/>
</dbReference>
<sequence>MSPPEARVVQSALKVLKALEYLCRAPQAVSLEQLAQELSVTAPTAYRVVNTLIETGYARTNGFHNGYVATLKVMELGSHVYGSFDLRDAARAAFRPVGMRFGETITIAKSEGSEAVFIEKMRAGASLVFYCDVGRRLPVHIGAAGRCIMAHLDDEEFENYLEGELIARTPETHTSPDVLRALRAQTVEDGYVLSVDEVDIGVSAIAVPLLASGGRLLGAAAIANTSTAWTAQDRADRVAAMKMAAASMVTAVPDREGAR</sequence>
<keyword evidence="1" id="KW-0805">Transcription regulation</keyword>
<dbReference type="GO" id="GO:0003700">
    <property type="term" value="F:DNA-binding transcription factor activity"/>
    <property type="evidence" value="ECO:0007669"/>
    <property type="project" value="TreeGrafter"/>
</dbReference>
<dbReference type="InterPro" id="IPR050707">
    <property type="entry name" value="HTH_MetabolicPath_Reg"/>
</dbReference>
<dbReference type="SMART" id="SM00346">
    <property type="entry name" value="HTH_ICLR"/>
    <property type="match status" value="1"/>
</dbReference>
<comment type="caution">
    <text evidence="6">The sequence shown here is derived from an EMBL/GenBank/DDBJ whole genome shotgun (WGS) entry which is preliminary data.</text>
</comment>
<evidence type="ECO:0000313" key="6">
    <source>
        <dbReference type="EMBL" id="GIG74497.1"/>
    </source>
</evidence>
<dbReference type="PANTHER" id="PTHR30136">
    <property type="entry name" value="HELIX-TURN-HELIX TRANSCRIPTIONAL REGULATOR, ICLR FAMILY"/>
    <property type="match status" value="1"/>
</dbReference>
<evidence type="ECO:0000313" key="7">
    <source>
        <dbReference type="Proteomes" id="UP000653674"/>
    </source>
</evidence>
<dbReference type="RefSeq" id="WP_168071813.1">
    <property type="nucleotide sequence ID" value="NZ_BAAAQJ010000003.1"/>
</dbReference>
<dbReference type="InterPro" id="IPR036388">
    <property type="entry name" value="WH-like_DNA-bd_sf"/>
</dbReference>
<dbReference type="Proteomes" id="UP000653674">
    <property type="component" value="Unassembled WGS sequence"/>
</dbReference>
<evidence type="ECO:0000256" key="3">
    <source>
        <dbReference type="ARBA" id="ARBA00023163"/>
    </source>
</evidence>
<evidence type="ECO:0000256" key="1">
    <source>
        <dbReference type="ARBA" id="ARBA00023015"/>
    </source>
</evidence>
<evidence type="ECO:0000259" key="4">
    <source>
        <dbReference type="PROSITE" id="PS51077"/>
    </source>
</evidence>
<gene>
    <name evidence="6" type="ORF">Pfl04_29010</name>
</gene>
<feature type="domain" description="HTH iclR-type" evidence="4">
    <location>
        <begin position="9"/>
        <end position="71"/>
    </location>
</feature>
<reference evidence="6" key="1">
    <citation type="submission" date="2021-01" db="EMBL/GenBank/DDBJ databases">
        <title>Whole genome shotgun sequence of Planosporangium flavigriseum NBRC 105377.</title>
        <authorList>
            <person name="Komaki H."/>
            <person name="Tamura T."/>
        </authorList>
    </citation>
    <scope>NUCLEOTIDE SEQUENCE</scope>
    <source>
        <strain evidence="6">NBRC 105377</strain>
    </source>
</reference>
<dbReference type="Gene3D" id="3.30.450.40">
    <property type="match status" value="1"/>
</dbReference>
<dbReference type="GO" id="GO:0003677">
    <property type="term" value="F:DNA binding"/>
    <property type="evidence" value="ECO:0007669"/>
    <property type="project" value="UniProtKB-KW"/>
</dbReference>
<dbReference type="SUPFAM" id="SSF55781">
    <property type="entry name" value="GAF domain-like"/>
    <property type="match status" value="1"/>
</dbReference>